<feature type="signal peptide" evidence="1">
    <location>
        <begin position="1"/>
        <end position="21"/>
    </location>
</feature>
<keyword evidence="1" id="KW-0732">Signal</keyword>
<accession>A0AAW0Y816</accession>
<proteinExistence type="predicted"/>
<name>A0AAW0Y816_CHEQU</name>
<dbReference type="AlphaFoldDB" id="A0AAW0Y816"/>
<evidence type="ECO:0000313" key="3">
    <source>
        <dbReference type="Proteomes" id="UP001445076"/>
    </source>
</evidence>
<protein>
    <submittedName>
        <fullName evidence="2">Uncharacterized protein</fullName>
    </submittedName>
</protein>
<feature type="chain" id="PRO_5043878194" evidence="1">
    <location>
        <begin position="22"/>
        <end position="104"/>
    </location>
</feature>
<reference evidence="2 3" key="1">
    <citation type="journal article" date="2024" name="BMC Genomics">
        <title>Genome assembly of redclaw crayfish (Cherax quadricarinatus) provides insights into its immune adaptation and hypoxia tolerance.</title>
        <authorList>
            <person name="Liu Z."/>
            <person name="Zheng J."/>
            <person name="Li H."/>
            <person name="Fang K."/>
            <person name="Wang S."/>
            <person name="He J."/>
            <person name="Zhou D."/>
            <person name="Weng S."/>
            <person name="Chi M."/>
            <person name="Gu Z."/>
            <person name="He J."/>
            <person name="Li F."/>
            <person name="Wang M."/>
        </authorList>
    </citation>
    <scope>NUCLEOTIDE SEQUENCE [LARGE SCALE GENOMIC DNA]</scope>
    <source>
        <strain evidence="2">ZL_2023a</strain>
    </source>
</reference>
<gene>
    <name evidence="2" type="ORF">OTU49_007352</name>
</gene>
<evidence type="ECO:0000313" key="2">
    <source>
        <dbReference type="EMBL" id="KAK8752732.1"/>
    </source>
</evidence>
<evidence type="ECO:0000256" key="1">
    <source>
        <dbReference type="SAM" id="SignalP"/>
    </source>
</evidence>
<dbReference type="Proteomes" id="UP001445076">
    <property type="component" value="Unassembled WGS sequence"/>
</dbReference>
<dbReference type="EMBL" id="JARKIK010000004">
    <property type="protein sequence ID" value="KAK8752732.1"/>
    <property type="molecule type" value="Genomic_DNA"/>
</dbReference>
<comment type="caution">
    <text evidence="2">The sequence shown here is derived from an EMBL/GenBank/DDBJ whole genome shotgun (WGS) entry which is preliminary data.</text>
</comment>
<sequence length="104" mass="11552">MDLRWPGGAIFIVGTLYLILGACPVATGNTQCYNFTWPGVNKSIECKDKKNDMYDNSQPCIYPLIYTVPFTSPPNISALEAHCQAHDCPVFKCSTKDGSCIQWK</sequence>
<keyword evidence="3" id="KW-1185">Reference proteome</keyword>
<organism evidence="2 3">
    <name type="scientific">Cherax quadricarinatus</name>
    <name type="common">Australian red claw crayfish</name>
    <dbReference type="NCBI Taxonomy" id="27406"/>
    <lineage>
        <taxon>Eukaryota</taxon>
        <taxon>Metazoa</taxon>
        <taxon>Ecdysozoa</taxon>
        <taxon>Arthropoda</taxon>
        <taxon>Crustacea</taxon>
        <taxon>Multicrustacea</taxon>
        <taxon>Malacostraca</taxon>
        <taxon>Eumalacostraca</taxon>
        <taxon>Eucarida</taxon>
        <taxon>Decapoda</taxon>
        <taxon>Pleocyemata</taxon>
        <taxon>Astacidea</taxon>
        <taxon>Parastacoidea</taxon>
        <taxon>Parastacidae</taxon>
        <taxon>Cherax</taxon>
    </lineage>
</organism>
<dbReference type="PROSITE" id="PS51257">
    <property type="entry name" value="PROKAR_LIPOPROTEIN"/>
    <property type="match status" value="1"/>
</dbReference>